<evidence type="ECO:0000256" key="1">
    <source>
        <dbReference type="SAM" id="SignalP"/>
    </source>
</evidence>
<dbReference type="AlphaFoldDB" id="A0A0B6YAU0"/>
<organism evidence="2">
    <name type="scientific">Arion vulgaris</name>
    <dbReference type="NCBI Taxonomy" id="1028688"/>
    <lineage>
        <taxon>Eukaryota</taxon>
        <taxon>Metazoa</taxon>
        <taxon>Spiralia</taxon>
        <taxon>Lophotrochozoa</taxon>
        <taxon>Mollusca</taxon>
        <taxon>Gastropoda</taxon>
        <taxon>Heterobranchia</taxon>
        <taxon>Euthyneura</taxon>
        <taxon>Panpulmonata</taxon>
        <taxon>Eupulmonata</taxon>
        <taxon>Stylommatophora</taxon>
        <taxon>Helicina</taxon>
        <taxon>Arionoidea</taxon>
        <taxon>Arionidae</taxon>
        <taxon>Arion</taxon>
    </lineage>
</organism>
<name>A0A0B6YAU0_9EUPU</name>
<accession>A0A0B6YAU0</accession>
<reference evidence="2" key="1">
    <citation type="submission" date="2014-12" db="EMBL/GenBank/DDBJ databases">
        <title>Insight into the proteome of Arion vulgaris.</title>
        <authorList>
            <person name="Aradska J."/>
            <person name="Bulat T."/>
            <person name="Smidak R."/>
            <person name="Sarate P."/>
            <person name="Gangsoo J."/>
            <person name="Sialana F."/>
            <person name="Bilban M."/>
            <person name="Lubec G."/>
        </authorList>
    </citation>
    <scope>NUCLEOTIDE SEQUENCE</scope>
    <source>
        <tissue evidence="2">Skin</tissue>
    </source>
</reference>
<evidence type="ECO:0000313" key="2">
    <source>
        <dbReference type="EMBL" id="CEK53309.1"/>
    </source>
</evidence>
<feature type="chain" id="PRO_5002126357" evidence="1">
    <location>
        <begin position="20"/>
        <end position="257"/>
    </location>
</feature>
<keyword evidence="1" id="KW-0732">Signal</keyword>
<proteinExistence type="predicted"/>
<gene>
    <name evidence="2" type="primary">ORF19833</name>
</gene>
<sequence length="257" mass="29173">MLFLTFGNLLMLSIRFVSETIRYRNYWRIMQRLIRTASILVHRSKSFQSNSLLRPSLLDLAESSENGEFLDDYIRISSLQPVQKIDLSSWTAYTSYLETHNVVKEPNQNICILMEARRPRDLNKFVDNTMRIPPAYRVHVLSLGCPIAWKTAEPFGIILHCSFSGLVSLSDAFGQGRLTLDEDLELTGFATVTTTGSPQKLVPQLGETLSVKENDYFSRRDHSGVVEETSLELRRGECSVPLDVSNQERRSAAPLDV</sequence>
<dbReference type="EMBL" id="HACG01006444">
    <property type="protein sequence ID" value="CEK53309.1"/>
    <property type="molecule type" value="Transcribed_RNA"/>
</dbReference>
<feature type="signal peptide" evidence="1">
    <location>
        <begin position="1"/>
        <end position="19"/>
    </location>
</feature>
<feature type="non-terminal residue" evidence="2">
    <location>
        <position position="257"/>
    </location>
</feature>
<protein>
    <submittedName>
        <fullName evidence="2">Uncharacterized protein</fullName>
    </submittedName>
</protein>